<comment type="caution">
    <text evidence="1">The sequence shown here is derived from an EMBL/GenBank/DDBJ whole genome shotgun (WGS) entry which is preliminary data.</text>
</comment>
<sequence length="59" mass="6104">MIGRVHDVAELLREVKDADRGLEELGGAVEVGELESDLAVGVGNLGSDAADRILEGGDD</sequence>
<keyword evidence="2" id="KW-1185">Reference proteome</keyword>
<gene>
    <name evidence="1" type="ORF">Acr_10g0010790</name>
</gene>
<dbReference type="EMBL" id="BJWL01000010">
    <property type="protein sequence ID" value="GFY95694.1"/>
    <property type="molecule type" value="Genomic_DNA"/>
</dbReference>
<evidence type="ECO:0000313" key="1">
    <source>
        <dbReference type="EMBL" id="GFY95694.1"/>
    </source>
</evidence>
<protein>
    <submittedName>
        <fullName evidence="1">Uncharacterized protein</fullName>
    </submittedName>
</protein>
<evidence type="ECO:0000313" key="2">
    <source>
        <dbReference type="Proteomes" id="UP000585474"/>
    </source>
</evidence>
<organism evidence="1 2">
    <name type="scientific">Actinidia rufa</name>
    <dbReference type="NCBI Taxonomy" id="165716"/>
    <lineage>
        <taxon>Eukaryota</taxon>
        <taxon>Viridiplantae</taxon>
        <taxon>Streptophyta</taxon>
        <taxon>Embryophyta</taxon>
        <taxon>Tracheophyta</taxon>
        <taxon>Spermatophyta</taxon>
        <taxon>Magnoliopsida</taxon>
        <taxon>eudicotyledons</taxon>
        <taxon>Gunneridae</taxon>
        <taxon>Pentapetalae</taxon>
        <taxon>asterids</taxon>
        <taxon>Ericales</taxon>
        <taxon>Actinidiaceae</taxon>
        <taxon>Actinidia</taxon>
    </lineage>
</organism>
<dbReference type="AlphaFoldDB" id="A0A7J0FAG0"/>
<dbReference type="Proteomes" id="UP000585474">
    <property type="component" value="Unassembled WGS sequence"/>
</dbReference>
<reference evidence="1 2" key="1">
    <citation type="submission" date="2019-07" db="EMBL/GenBank/DDBJ databases">
        <title>De Novo Assembly of kiwifruit Actinidia rufa.</title>
        <authorList>
            <person name="Sugita-Konishi S."/>
            <person name="Sato K."/>
            <person name="Mori E."/>
            <person name="Abe Y."/>
            <person name="Kisaki G."/>
            <person name="Hamano K."/>
            <person name="Suezawa K."/>
            <person name="Otani M."/>
            <person name="Fukuda T."/>
            <person name="Manabe T."/>
            <person name="Gomi K."/>
            <person name="Tabuchi M."/>
            <person name="Akimitsu K."/>
            <person name="Kataoka I."/>
        </authorList>
    </citation>
    <scope>NUCLEOTIDE SEQUENCE [LARGE SCALE GENOMIC DNA]</scope>
    <source>
        <strain evidence="2">cv. Fuchu</strain>
    </source>
</reference>
<proteinExistence type="predicted"/>
<accession>A0A7J0FAG0</accession>
<name>A0A7J0FAG0_9ERIC</name>